<dbReference type="GO" id="GO:0004523">
    <property type="term" value="F:RNA-DNA hybrid ribonuclease activity"/>
    <property type="evidence" value="ECO:0007669"/>
    <property type="project" value="InterPro"/>
</dbReference>
<evidence type="ECO:0000259" key="1">
    <source>
        <dbReference type="Pfam" id="PF13456"/>
    </source>
</evidence>
<dbReference type="EMBL" id="JAAMPC010000010">
    <property type="protein sequence ID" value="KAG2285057.1"/>
    <property type="molecule type" value="Genomic_DNA"/>
</dbReference>
<dbReference type="Pfam" id="PF13966">
    <property type="entry name" value="zf-RVT"/>
    <property type="match status" value="1"/>
</dbReference>
<dbReference type="PANTHER" id="PTHR47074">
    <property type="entry name" value="BNAC02G40300D PROTEIN"/>
    <property type="match status" value="1"/>
</dbReference>
<dbReference type="Pfam" id="PF13456">
    <property type="entry name" value="RVT_3"/>
    <property type="match status" value="1"/>
</dbReference>
<dbReference type="Proteomes" id="UP000886595">
    <property type="component" value="Unassembled WGS sequence"/>
</dbReference>
<dbReference type="GO" id="GO:0003676">
    <property type="term" value="F:nucleic acid binding"/>
    <property type="evidence" value="ECO:0007669"/>
    <property type="project" value="InterPro"/>
</dbReference>
<name>A0A8X7RCA8_BRACI</name>
<evidence type="ECO:0000313" key="3">
    <source>
        <dbReference type="EMBL" id="KAG2285057.1"/>
    </source>
</evidence>
<proteinExistence type="predicted"/>
<dbReference type="InterPro" id="IPR002156">
    <property type="entry name" value="RNaseH_domain"/>
</dbReference>
<evidence type="ECO:0000313" key="4">
    <source>
        <dbReference type="Proteomes" id="UP000886595"/>
    </source>
</evidence>
<evidence type="ECO:0000259" key="2">
    <source>
        <dbReference type="Pfam" id="PF13966"/>
    </source>
</evidence>
<dbReference type="InterPro" id="IPR052929">
    <property type="entry name" value="RNase_H-like_EbsB-rel"/>
</dbReference>
<feature type="domain" description="Reverse transcriptase zinc-binding" evidence="2">
    <location>
        <begin position="2"/>
        <end position="31"/>
    </location>
</feature>
<reference evidence="3 4" key="1">
    <citation type="submission" date="2020-02" db="EMBL/GenBank/DDBJ databases">
        <authorList>
            <person name="Ma Q."/>
            <person name="Huang Y."/>
            <person name="Song X."/>
            <person name="Pei D."/>
        </authorList>
    </citation>
    <scope>NUCLEOTIDE SEQUENCE [LARGE SCALE GENOMIC DNA]</scope>
    <source>
        <strain evidence="3">Sxm20200214</strain>
        <tissue evidence="3">Leaf</tissue>
    </source>
</reference>
<organism evidence="3 4">
    <name type="scientific">Brassica carinata</name>
    <name type="common">Ethiopian mustard</name>
    <name type="synonym">Abyssinian cabbage</name>
    <dbReference type="NCBI Taxonomy" id="52824"/>
    <lineage>
        <taxon>Eukaryota</taxon>
        <taxon>Viridiplantae</taxon>
        <taxon>Streptophyta</taxon>
        <taxon>Embryophyta</taxon>
        <taxon>Tracheophyta</taxon>
        <taxon>Spermatophyta</taxon>
        <taxon>Magnoliopsida</taxon>
        <taxon>eudicotyledons</taxon>
        <taxon>Gunneridae</taxon>
        <taxon>Pentapetalae</taxon>
        <taxon>rosids</taxon>
        <taxon>malvids</taxon>
        <taxon>Brassicales</taxon>
        <taxon>Brassicaceae</taxon>
        <taxon>Brassiceae</taxon>
        <taxon>Brassica</taxon>
    </lineage>
</organism>
<dbReference type="AlphaFoldDB" id="A0A8X7RCA8"/>
<evidence type="ECO:0008006" key="5">
    <source>
        <dbReference type="Google" id="ProtNLM"/>
    </source>
</evidence>
<feature type="domain" description="RNase H type-1" evidence="1">
    <location>
        <begin position="140"/>
        <end position="250"/>
    </location>
</feature>
<protein>
    <recommendedName>
        <fullName evidence="5">RNase H type-1 domain-containing protein</fullName>
    </recommendedName>
</protein>
<comment type="caution">
    <text evidence="3">The sequence shown here is derived from an EMBL/GenBank/DDBJ whole genome shotgun (WGS) entry which is preliminary data.</text>
</comment>
<keyword evidence="4" id="KW-1185">Reference proteome</keyword>
<dbReference type="PANTHER" id="PTHR47074:SF49">
    <property type="entry name" value="POLYNUCLEOTIDYL TRANSFERASE, RIBONUCLEASE H-LIKE SUPERFAMILY PROTEIN"/>
    <property type="match status" value="1"/>
</dbReference>
<dbReference type="OrthoDB" id="1111331at2759"/>
<accession>A0A8X7RCA8</accession>
<gene>
    <name evidence="3" type="ORF">Bca52824_044661</name>
</gene>
<sequence length="280" mass="32497">MKIDKRCQTCGAEVESINHLLFDCSFARLVWANSNIPHPRGGYDPDSVYANFNSLLALNDNRRVDADRKRKWPWILWHLWKRRNEVNFQGDASWFAAQTVEEEWQRKENPIKTTTKKNWTPPEQGWNKCNIGVEYDRSIGLVGGGWVLRNERGVVLCHSRRAFSGCRNKEEAKLTVVLWAMESMSSQRQTRVTFAGDFSELFRAAMRPEAWPSFLFQSGCIGRELEGIEEWKLEVVTREANRAAYFIAQSVTKLGLVNSYVARGHPDWLFELFVNESRFL</sequence>
<dbReference type="InterPro" id="IPR026960">
    <property type="entry name" value="RVT-Znf"/>
</dbReference>